<protein>
    <submittedName>
        <fullName evidence="1">Uncharacterized protein</fullName>
    </submittedName>
</protein>
<proteinExistence type="predicted"/>
<comment type="caution">
    <text evidence="1">The sequence shown here is derived from an EMBL/GenBank/DDBJ whole genome shotgun (WGS) entry which is preliminary data.</text>
</comment>
<sequence>MNLLKLILISSLVYAYHHVDCCLDNSVNNLMEHLKTDESINRVNLIVRPMDQLSSASSTIIQRVTVEFPTTITYMGDEKSSEDKCLTSTEVAKMTAKRSELRIGIIESQNHLDSNGEMLSMLEFIGQQNPLVRGKCMIILIGGDNSTYKTFLEFGWGINFLDLSVVELLLKDEGNEIHRHPAPEECSNIIYLHNFNPFHDSYDKTILSANSTIFKDKVRNLNGFPIHVMGSQLIPLELMGLFILHRQFANILNFKMILHSLENWTPKLIRFSKTRSSATPNISIKSAREQRTVDYSISFADLNVPVNDSRAVCFKPSNFLLEIEASRYENYFVAVRQYNSPIVEVPASFLMTLGIFFVIVMIFSVFSRIFKFNGTNWTIKKISSILLGASSEYRGPSRLSELMLRICLFSVSGLITIYLNDDMMNILLGHQRLLPIKNFKDLSKSNLQIKMSIHTKKKLARSLPFDTDVMSILNRSQVYDDDEIIKRSLTKTLHKSKQAHLFFVYQYNGGTSGSSLSEVRSSHLPEGETINDESGGSVVVIDKPVTKFGLIAKMKHTSFFLNQFHKYTMKIKESGLDPYWANFLLGPKPKGDGSQYQMANCYDCDTLDHDNMSSEIPLHTRLVSFLIVGYSMAGVILICEIMWKRFGDDLRITYPLLWKILFGALNSNYPEDISNDPSFPRDLLSRGNNHGYQSHLQQK</sequence>
<organism evidence="1 2">
    <name type="scientific">Eretmocerus hayati</name>
    <dbReference type="NCBI Taxonomy" id="131215"/>
    <lineage>
        <taxon>Eukaryota</taxon>
        <taxon>Metazoa</taxon>
        <taxon>Ecdysozoa</taxon>
        <taxon>Arthropoda</taxon>
        <taxon>Hexapoda</taxon>
        <taxon>Insecta</taxon>
        <taxon>Pterygota</taxon>
        <taxon>Neoptera</taxon>
        <taxon>Endopterygota</taxon>
        <taxon>Hymenoptera</taxon>
        <taxon>Apocrita</taxon>
        <taxon>Proctotrupomorpha</taxon>
        <taxon>Chalcidoidea</taxon>
        <taxon>Aphelinidae</taxon>
        <taxon>Aphelininae</taxon>
        <taxon>Eretmocerus</taxon>
    </lineage>
</organism>
<keyword evidence="2" id="KW-1185">Reference proteome</keyword>
<evidence type="ECO:0000313" key="2">
    <source>
        <dbReference type="Proteomes" id="UP001239111"/>
    </source>
</evidence>
<reference evidence="1" key="1">
    <citation type="submission" date="2023-04" db="EMBL/GenBank/DDBJ databases">
        <title>A chromosome-level genome assembly of the parasitoid wasp Eretmocerus hayati.</title>
        <authorList>
            <person name="Zhong Y."/>
            <person name="Liu S."/>
            <person name="Liu Y."/>
        </authorList>
    </citation>
    <scope>NUCLEOTIDE SEQUENCE</scope>
    <source>
        <strain evidence="1">ZJU_SS_LIU_2023</strain>
    </source>
</reference>
<evidence type="ECO:0000313" key="1">
    <source>
        <dbReference type="EMBL" id="KAJ8673272.1"/>
    </source>
</evidence>
<name>A0ACC2NSQ5_9HYME</name>
<dbReference type="Proteomes" id="UP001239111">
    <property type="component" value="Chromosome 3"/>
</dbReference>
<gene>
    <name evidence="1" type="ORF">QAD02_004534</name>
</gene>
<dbReference type="EMBL" id="CM056743">
    <property type="protein sequence ID" value="KAJ8673272.1"/>
    <property type="molecule type" value="Genomic_DNA"/>
</dbReference>
<accession>A0ACC2NSQ5</accession>